<feature type="region of interest" description="Disordered" evidence="1">
    <location>
        <begin position="1"/>
        <end position="74"/>
    </location>
</feature>
<feature type="compositionally biased region" description="Polar residues" evidence="1">
    <location>
        <begin position="1"/>
        <end position="11"/>
    </location>
</feature>
<proteinExistence type="predicted"/>
<evidence type="ECO:0000313" key="3">
    <source>
        <dbReference type="Proteomes" id="UP000762676"/>
    </source>
</evidence>
<dbReference type="AlphaFoldDB" id="A0AAV4JSA5"/>
<feature type="compositionally biased region" description="Polar residues" evidence="1">
    <location>
        <begin position="20"/>
        <end position="29"/>
    </location>
</feature>
<comment type="caution">
    <text evidence="2">The sequence shown here is derived from an EMBL/GenBank/DDBJ whole genome shotgun (WGS) entry which is preliminary data.</text>
</comment>
<reference evidence="2 3" key="1">
    <citation type="journal article" date="2021" name="Elife">
        <title>Chloroplast acquisition without the gene transfer in kleptoplastic sea slugs, Plakobranchus ocellatus.</title>
        <authorList>
            <person name="Maeda T."/>
            <person name="Takahashi S."/>
            <person name="Yoshida T."/>
            <person name="Shimamura S."/>
            <person name="Takaki Y."/>
            <person name="Nagai Y."/>
            <person name="Toyoda A."/>
            <person name="Suzuki Y."/>
            <person name="Arimoto A."/>
            <person name="Ishii H."/>
            <person name="Satoh N."/>
            <person name="Nishiyama T."/>
            <person name="Hasebe M."/>
            <person name="Maruyama T."/>
            <person name="Minagawa J."/>
            <person name="Obokata J."/>
            <person name="Shigenobu S."/>
        </authorList>
    </citation>
    <scope>NUCLEOTIDE SEQUENCE [LARGE SCALE GENOMIC DNA]</scope>
</reference>
<evidence type="ECO:0000256" key="1">
    <source>
        <dbReference type="SAM" id="MobiDB-lite"/>
    </source>
</evidence>
<gene>
    <name evidence="2" type="ORF">ElyMa_007013600</name>
</gene>
<feature type="compositionally biased region" description="Polar residues" evidence="1">
    <location>
        <begin position="64"/>
        <end position="74"/>
    </location>
</feature>
<organism evidence="2 3">
    <name type="scientific">Elysia marginata</name>
    <dbReference type="NCBI Taxonomy" id="1093978"/>
    <lineage>
        <taxon>Eukaryota</taxon>
        <taxon>Metazoa</taxon>
        <taxon>Spiralia</taxon>
        <taxon>Lophotrochozoa</taxon>
        <taxon>Mollusca</taxon>
        <taxon>Gastropoda</taxon>
        <taxon>Heterobranchia</taxon>
        <taxon>Euthyneura</taxon>
        <taxon>Panpulmonata</taxon>
        <taxon>Sacoglossa</taxon>
        <taxon>Placobranchoidea</taxon>
        <taxon>Plakobranchidae</taxon>
        <taxon>Elysia</taxon>
    </lineage>
</organism>
<dbReference type="Proteomes" id="UP000762676">
    <property type="component" value="Unassembled WGS sequence"/>
</dbReference>
<name>A0AAV4JSA5_9GAST</name>
<accession>A0AAV4JSA5</accession>
<dbReference type="EMBL" id="BMAT01014008">
    <property type="protein sequence ID" value="GFS24853.1"/>
    <property type="molecule type" value="Genomic_DNA"/>
</dbReference>
<keyword evidence="3" id="KW-1185">Reference proteome</keyword>
<sequence length="74" mass="8167">MRVTTKLTGVQRSARGDQYGCTSSLTQVSPGRRKDPDPQQPGIAKRTSGRQDGHLTRTAKWTDATPTVQQKKDK</sequence>
<protein>
    <submittedName>
        <fullName evidence="2">Uncharacterized protein</fullName>
    </submittedName>
</protein>
<evidence type="ECO:0000313" key="2">
    <source>
        <dbReference type="EMBL" id="GFS24853.1"/>
    </source>
</evidence>